<keyword evidence="6 7" id="KW-0012">Acyltransferase</keyword>
<gene>
    <name evidence="11" type="ORF">SAMN04488540_11292</name>
</gene>
<proteinExistence type="inferred from homology"/>
<dbReference type="AlphaFoldDB" id="A0A1G8W4W9"/>
<dbReference type="InterPro" id="IPR050743">
    <property type="entry name" value="2-oxoacid_DH_E2_comp"/>
</dbReference>
<dbReference type="CDD" id="cd06849">
    <property type="entry name" value="lipoyl_domain"/>
    <property type="match status" value="1"/>
</dbReference>
<dbReference type="Gene3D" id="3.30.559.10">
    <property type="entry name" value="Chloramphenicol acetyltransferase-like domain"/>
    <property type="match status" value="1"/>
</dbReference>
<evidence type="ECO:0000256" key="1">
    <source>
        <dbReference type="ARBA" id="ARBA00001938"/>
    </source>
</evidence>
<keyword evidence="4 7" id="KW-0808">Transferase</keyword>
<evidence type="ECO:0000256" key="8">
    <source>
        <dbReference type="SAM" id="MobiDB-lite"/>
    </source>
</evidence>
<evidence type="ECO:0000259" key="9">
    <source>
        <dbReference type="PROSITE" id="PS50968"/>
    </source>
</evidence>
<dbReference type="PROSITE" id="PS50968">
    <property type="entry name" value="BIOTINYL_LIPOYL"/>
    <property type="match status" value="1"/>
</dbReference>
<dbReference type="InterPro" id="IPR023213">
    <property type="entry name" value="CAT-like_dom_sf"/>
</dbReference>
<dbReference type="SUPFAM" id="SSF47005">
    <property type="entry name" value="Peripheral subunit-binding domain of 2-oxo acid dehydrogenase complex"/>
    <property type="match status" value="1"/>
</dbReference>
<dbReference type="Pfam" id="PF00364">
    <property type="entry name" value="Biotin_lipoyl"/>
    <property type="match status" value="1"/>
</dbReference>
<evidence type="ECO:0000256" key="6">
    <source>
        <dbReference type="ARBA" id="ARBA00023315"/>
    </source>
</evidence>
<evidence type="ECO:0000256" key="2">
    <source>
        <dbReference type="ARBA" id="ARBA00007317"/>
    </source>
</evidence>
<dbReference type="PROSITE" id="PS51826">
    <property type="entry name" value="PSBD"/>
    <property type="match status" value="1"/>
</dbReference>
<dbReference type="InterPro" id="IPR004167">
    <property type="entry name" value="PSBD"/>
</dbReference>
<feature type="domain" description="Lipoyl-binding" evidence="9">
    <location>
        <begin position="6"/>
        <end position="81"/>
    </location>
</feature>
<dbReference type="EMBL" id="FNEM01000012">
    <property type="protein sequence ID" value="SDJ73153.1"/>
    <property type="molecule type" value="Genomic_DNA"/>
</dbReference>
<dbReference type="InterPro" id="IPR001078">
    <property type="entry name" value="2-oxoacid_DH_actylTfrase"/>
</dbReference>
<comment type="similarity">
    <text evidence="2 7">Belongs to the 2-oxoacid dehydrogenase family.</text>
</comment>
<dbReference type="SUPFAM" id="SSF52777">
    <property type="entry name" value="CoA-dependent acyltransferases"/>
    <property type="match status" value="1"/>
</dbReference>
<organism evidence="11 12">
    <name type="scientific">Ferrimonas sediminum</name>
    <dbReference type="NCBI Taxonomy" id="718193"/>
    <lineage>
        <taxon>Bacteria</taxon>
        <taxon>Pseudomonadati</taxon>
        <taxon>Pseudomonadota</taxon>
        <taxon>Gammaproteobacteria</taxon>
        <taxon>Alteromonadales</taxon>
        <taxon>Ferrimonadaceae</taxon>
        <taxon>Ferrimonas</taxon>
    </lineage>
</organism>
<dbReference type="PROSITE" id="PS00189">
    <property type="entry name" value="LIPOYL"/>
    <property type="match status" value="1"/>
</dbReference>
<feature type="compositionally biased region" description="Pro residues" evidence="8">
    <location>
        <begin position="91"/>
        <end position="103"/>
    </location>
</feature>
<protein>
    <recommendedName>
        <fullName evidence="7">Dihydrolipoamide acetyltransferase component of pyruvate dehydrogenase complex</fullName>
        <ecNumber evidence="7">2.3.1.-</ecNumber>
    </recommendedName>
</protein>
<dbReference type="GO" id="GO:0016407">
    <property type="term" value="F:acetyltransferase activity"/>
    <property type="evidence" value="ECO:0007669"/>
    <property type="project" value="TreeGrafter"/>
</dbReference>
<evidence type="ECO:0000313" key="11">
    <source>
        <dbReference type="EMBL" id="SDJ73153.1"/>
    </source>
</evidence>
<evidence type="ECO:0000313" key="12">
    <source>
        <dbReference type="Proteomes" id="UP000199527"/>
    </source>
</evidence>
<evidence type="ECO:0000259" key="10">
    <source>
        <dbReference type="PROSITE" id="PS51826"/>
    </source>
</evidence>
<dbReference type="InterPro" id="IPR000089">
    <property type="entry name" value="Biotin_lipoyl"/>
</dbReference>
<comment type="cofactor">
    <cofactor evidence="1 7">
        <name>(R)-lipoate</name>
        <dbReference type="ChEBI" id="CHEBI:83088"/>
    </cofactor>
</comment>
<sequence>MMANRIIDIIMPSLGADMTEGTLVEWLVDSGESVHKGDIIAVIETQKGAIDMEVYHSGRITELLQQPVVTLPVGTVLARLHTEAGASQPQAPEPPVPEAPTPPRQARQDTPLTAAPCASRPGVKASPLVRRLAMEHKLDLATLTGSGPGGALLRRDIVGAIGLPGSGSERPSQPAPAAKEPPPMRAAIAAAMARSKREIPHYYLSLDIDIGHSLQWLKDSNASREPEQRILLLALLLKAVAMTLIRYPQLNGYYLDQAFQPRPEVNIGNAISLRQGGLVVPSIQGVDQLPLDEIMALLRDQAERSRSGHLRSSELTEATITVTSMGERGSDAVFGVIYPPQVAIIGFGRPRSIPVVQEARVKASDVLTATLSADHRVSDGILGAKFLHALSQQLQQPESL</sequence>
<reference evidence="12" key="1">
    <citation type="submission" date="2016-10" db="EMBL/GenBank/DDBJ databases">
        <authorList>
            <person name="Varghese N."/>
            <person name="Submissions S."/>
        </authorList>
    </citation>
    <scope>NUCLEOTIDE SEQUENCE [LARGE SCALE GENOMIC DNA]</scope>
    <source>
        <strain evidence="12">DSM 23317</strain>
    </source>
</reference>
<dbReference type="InterPro" id="IPR003016">
    <property type="entry name" value="2-oxoA_DH_lipoyl-BS"/>
</dbReference>
<dbReference type="Gene3D" id="2.40.50.100">
    <property type="match status" value="1"/>
</dbReference>
<dbReference type="Pfam" id="PF02817">
    <property type="entry name" value="E3_binding"/>
    <property type="match status" value="1"/>
</dbReference>
<keyword evidence="11" id="KW-0670">Pyruvate</keyword>
<dbReference type="EC" id="2.3.1.-" evidence="7"/>
<accession>A0A1G8W4W9</accession>
<dbReference type="GO" id="GO:0005737">
    <property type="term" value="C:cytoplasm"/>
    <property type="evidence" value="ECO:0007669"/>
    <property type="project" value="TreeGrafter"/>
</dbReference>
<dbReference type="PANTHER" id="PTHR43178">
    <property type="entry name" value="DIHYDROLIPOAMIDE ACETYLTRANSFERASE COMPONENT OF PYRUVATE DEHYDROGENASE COMPLEX"/>
    <property type="match status" value="1"/>
</dbReference>
<feature type="region of interest" description="Disordered" evidence="8">
    <location>
        <begin position="83"/>
        <end position="121"/>
    </location>
</feature>
<feature type="domain" description="Peripheral subunit-binding (PSBD)" evidence="10">
    <location>
        <begin position="124"/>
        <end position="161"/>
    </location>
</feature>
<name>A0A1G8W4W9_9GAMM</name>
<dbReference type="InterPro" id="IPR011053">
    <property type="entry name" value="Single_hybrid_motif"/>
</dbReference>
<dbReference type="Pfam" id="PF00198">
    <property type="entry name" value="2-oxoacid_dh"/>
    <property type="match status" value="1"/>
</dbReference>
<evidence type="ECO:0000256" key="4">
    <source>
        <dbReference type="ARBA" id="ARBA00022679"/>
    </source>
</evidence>
<keyword evidence="12" id="KW-1185">Reference proteome</keyword>
<dbReference type="Gene3D" id="4.10.320.10">
    <property type="entry name" value="E3-binding domain"/>
    <property type="match status" value="1"/>
</dbReference>
<feature type="region of interest" description="Disordered" evidence="8">
    <location>
        <begin position="163"/>
        <end position="182"/>
    </location>
</feature>
<dbReference type="RefSeq" id="WP_245709953.1">
    <property type="nucleotide sequence ID" value="NZ_FNEM01000012.1"/>
</dbReference>
<evidence type="ECO:0000256" key="3">
    <source>
        <dbReference type="ARBA" id="ARBA00011484"/>
    </source>
</evidence>
<dbReference type="GO" id="GO:0031405">
    <property type="term" value="F:lipoic acid binding"/>
    <property type="evidence" value="ECO:0007669"/>
    <property type="project" value="TreeGrafter"/>
</dbReference>
<dbReference type="InterPro" id="IPR036625">
    <property type="entry name" value="E3-bd_dom_sf"/>
</dbReference>
<dbReference type="Proteomes" id="UP000199527">
    <property type="component" value="Unassembled WGS sequence"/>
</dbReference>
<dbReference type="SUPFAM" id="SSF51230">
    <property type="entry name" value="Single hybrid motif"/>
    <property type="match status" value="1"/>
</dbReference>
<evidence type="ECO:0000256" key="5">
    <source>
        <dbReference type="ARBA" id="ARBA00022823"/>
    </source>
</evidence>
<dbReference type="PANTHER" id="PTHR43178:SF5">
    <property type="entry name" value="LIPOAMIDE ACYLTRANSFERASE COMPONENT OF BRANCHED-CHAIN ALPHA-KETO ACID DEHYDROGENASE COMPLEX, MITOCHONDRIAL"/>
    <property type="match status" value="1"/>
</dbReference>
<evidence type="ECO:0000256" key="7">
    <source>
        <dbReference type="RuleBase" id="RU003423"/>
    </source>
</evidence>
<keyword evidence="5 7" id="KW-0450">Lipoyl</keyword>
<comment type="subunit">
    <text evidence="3">Forms a 24-polypeptide structural core with octahedral symmetry.</text>
</comment>